<name>A0A735I5P5_SALET</name>
<sequence>MKRNETDNRLPCPQTTSRVEQGILPWIKIHLHLSLCVSDVAVYAGYSLGVFYAGI</sequence>
<proteinExistence type="predicted"/>
<reference evidence="1" key="1">
    <citation type="journal article" date="2018" name="Genome Biol.">
        <title>SKESA: strategic k-mer extension for scrupulous assemblies.</title>
        <authorList>
            <person name="Souvorov A."/>
            <person name="Agarwala R."/>
            <person name="Lipman D.J."/>
        </authorList>
    </citation>
    <scope>NUCLEOTIDE SEQUENCE</scope>
    <source>
        <strain evidence="1">IVB 588/24</strain>
    </source>
</reference>
<dbReference type="RefSeq" id="WP_166406538.1">
    <property type="nucleotide sequence ID" value="NZ_JAFDUN010000025.1"/>
</dbReference>
<reference evidence="1" key="2">
    <citation type="submission" date="2018-07" db="EMBL/GenBank/DDBJ databases">
        <authorList>
            <consortium name="NCBI Pathogen Detection Project"/>
        </authorList>
    </citation>
    <scope>NUCLEOTIDE SEQUENCE</scope>
    <source>
        <strain evidence="1">IVB 588/24</strain>
    </source>
</reference>
<dbReference type="EMBL" id="DAASTI010000002">
    <property type="protein sequence ID" value="HAE6939064.1"/>
    <property type="molecule type" value="Genomic_DNA"/>
</dbReference>
<gene>
    <name evidence="1" type="ORF">GNB72_000769</name>
</gene>
<organism evidence="1">
    <name type="scientific">Salmonella enterica subsp. enterica serovar Heidelberg</name>
    <dbReference type="NCBI Taxonomy" id="611"/>
    <lineage>
        <taxon>Bacteria</taxon>
        <taxon>Pseudomonadati</taxon>
        <taxon>Pseudomonadota</taxon>
        <taxon>Gammaproteobacteria</taxon>
        <taxon>Enterobacterales</taxon>
        <taxon>Enterobacteriaceae</taxon>
        <taxon>Salmonella</taxon>
    </lineage>
</organism>
<accession>A0A735I5P5</accession>
<dbReference type="AlphaFoldDB" id="A0A735I5P5"/>
<comment type="caution">
    <text evidence="1">The sequence shown here is derived from an EMBL/GenBank/DDBJ whole genome shotgun (WGS) entry which is preliminary data.</text>
</comment>
<evidence type="ECO:0000313" key="1">
    <source>
        <dbReference type="EMBL" id="HAE6939064.1"/>
    </source>
</evidence>
<protein>
    <submittedName>
        <fullName evidence="1">Uncharacterized protein</fullName>
    </submittedName>
</protein>